<dbReference type="AlphaFoldDB" id="I3EG43"/>
<evidence type="ECO:0000313" key="2">
    <source>
        <dbReference type="EMBL" id="EIJ88190.1"/>
    </source>
</evidence>
<sequence length="1006" mass="117230">MKQLRKKCITFGLMFIISIEIVICGGFESMYKKNSSTTNNPSTSSTPLLWGMHNNYSSVSSDNTNQPMQADDQPLDLSNPNKRLRDTDNNTQNSNAIKRARYMGMNNSSIHIIPKTIIDLTSEPAPEMPLKETSELTTSTTINPLRVDSNSKLVIASALYFCAAENQFIIRNYTSYIESFENVLFLNYTGQLKYEAVNQKTYIIIENWKSDKETDIWTMIKSVDMRFLLLKSVFKNMLNTSFFNDYSLTNPLWYDRFLNDLVDYIKSHGQTTIYWNNLATSLHNNKITETLGNIWINKEVNLYCCCSGINGQMVLEGNEKDIQLKKKLNAILLIPEVYEDFYKMPQNVVDNFVKEIKVEIMNRDKKNKRNNIIGSANDLKIEQLSDLTCIMKYLIHTAQKDEELAEEAYNAIKQIKLQGDNENLIGDSNAIEVYNFVCNKVGIFYKYHGMTYNLIIRQKEAIRNRTRLIHINNMHKTRSNNKLLGDGSLNAQQLFISIVQIKNINKIENIGSTHVIDIDDIKYTDIFTENNTLLSIKDHYHVQFVDNEWHTVTMVHLPYYTHRQKNGTIINYQFHTIKDIITHLKYTFNIRRKGNHYKIGDVYSFKYCKQDKTWSLITDESDLNKTVQIIENENYNVVFYYIKENIYETEFCFAQFVYSSEVKNNVKDDNVEKTRIPLFLSKFMVSGAVLGPYGKNSINYHVFKLGEYKDLIPIDYTEIYTPPFFKTNSSSSGSKTNDSSSSKLQTDDSISLIIKRHIKESDLNYVIKHYYSDFFIRNSTDFYEDPHCYYMNIQSEINIAAGNINITWNTRIYESVYEYTTYKFDSKIRDERSHVGAIKQPAHASFIDMLQRNNPSLNTALYGHCFYKSRTDIDYKTSAIYCLTMKDLLERMNAYLMDINTKDEIIDPISGTVLNKKDYDPRFILKDISSAIQNSKLQEIRQSDEGIISIRDNNHNSCKYGIHYDILNTLIKTYPITRELRLQQLKNYQKNLNPSLNPKYYTKKTH</sequence>
<keyword evidence="3" id="KW-1185">Reference proteome</keyword>
<dbReference type="HOGENOM" id="CLU_013840_0_0_1"/>
<accession>I3EG43</accession>
<evidence type="ECO:0000313" key="3">
    <source>
        <dbReference type="Proteomes" id="UP000002872"/>
    </source>
</evidence>
<proteinExistence type="predicted"/>
<dbReference type="Proteomes" id="UP000002872">
    <property type="component" value="Unassembled WGS sequence"/>
</dbReference>
<name>I3EG43_NEMP3</name>
<dbReference type="OMA" id="CIDIEDI"/>
<protein>
    <submittedName>
        <fullName evidence="2">Uncharacterized protein</fullName>
    </submittedName>
</protein>
<reference evidence="2" key="1">
    <citation type="submission" date="2011-01" db="EMBL/GenBank/DDBJ databases">
        <title>The Genome Sequence of Nematocida parisii strain ERTm3.</title>
        <authorList>
            <consortium name="The Broad Institute Genome Sequencing Platform"/>
            <consortium name="The Broad Institute Genome Sequencing Center for Infectious Disease"/>
            <person name="Cuomo C."/>
            <person name="Troemel E."/>
            <person name="Young S.K."/>
            <person name="Zeng Q."/>
            <person name="Gargeya S."/>
            <person name="Fitzgerald M."/>
            <person name="Haas B."/>
            <person name="Abouelleil A."/>
            <person name="Alvarado L."/>
            <person name="Arachchi H.M."/>
            <person name="Berlin A."/>
            <person name="Chapman S.B."/>
            <person name="Gearin G."/>
            <person name="Goldberg J."/>
            <person name="Griggs A."/>
            <person name="Gujja S."/>
            <person name="Hansen M."/>
            <person name="Heiman D."/>
            <person name="Howarth C."/>
            <person name="Larimer J."/>
            <person name="Lui A."/>
            <person name="MacDonald P.J.P."/>
            <person name="McCowen C."/>
            <person name="Montmayeur A."/>
            <person name="Murphy C."/>
            <person name="Neiman D."/>
            <person name="Pearson M."/>
            <person name="Priest M."/>
            <person name="Roberts A."/>
            <person name="Saif S."/>
            <person name="Shea T."/>
            <person name="Sisk P."/>
            <person name="Stolte C."/>
            <person name="Sykes S."/>
            <person name="Wortman J."/>
            <person name="Nusbaum C."/>
            <person name="Birren B."/>
        </authorList>
    </citation>
    <scope>NUCLEOTIDE SEQUENCE</scope>
    <source>
        <strain evidence="2">ERTm3</strain>
    </source>
</reference>
<evidence type="ECO:0000256" key="1">
    <source>
        <dbReference type="SAM" id="MobiDB-lite"/>
    </source>
</evidence>
<dbReference type="VEuPathDB" id="MicrosporidiaDB:NEQG_01634"/>
<dbReference type="InParanoid" id="I3EG43"/>
<dbReference type="OrthoDB" id="10346819at2759"/>
<feature type="compositionally biased region" description="Polar residues" evidence="1">
    <location>
        <begin position="55"/>
        <end position="68"/>
    </location>
</feature>
<feature type="region of interest" description="Disordered" evidence="1">
    <location>
        <begin position="55"/>
        <end position="91"/>
    </location>
</feature>
<gene>
    <name evidence="2" type="ORF">NEQG_01634</name>
</gene>
<organism evidence="2 3">
    <name type="scientific">Nematocida parisii (strain ERTm3)</name>
    <name type="common">Nematode killer fungus</name>
    <dbReference type="NCBI Taxonomy" id="935791"/>
    <lineage>
        <taxon>Eukaryota</taxon>
        <taxon>Fungi</taxon>
        <taxon>Fungi incertae sedis</taxon>
        <taxon>Microsporidia</taxon>
        <taxon>Nematocida</taxon>
    </lineage>
</organism>
<dbReference type="EMBL" id="GL870879">
    <property type="protein sequence ID" value="EIJ88190.1"/>
    <property type="molecule type" value="Genomic_DNA"/>
</dbReference>